<name>A0A0B7C6R3_9EUPU</name>
<dbReference type="AlphaFoldDB" id="A0A0B7C6R3"/>
<gene>
    <name evidence="1" type="primary">ORF222971</name>
</gene>
<feature type="non-terminal residue" evidence="1">
    <location>
        <position position="72"/>
    </location>
</feature>
<protein>
    <submittedName>
        <fullName evidence="1">Uncharacterized protein</fullName>
    </submittedName>
</protein>
<feature type="non-terminal residue" evidence="1">
    <location>
        <position position="1"/>
    </location>
</feature>
<proteinExistence type="predicted"/>
<reference evidence="1" key="1">
    <citation type="submission" date="2014-12" db="EMBL/GenBank/DDBJ databases">
        <title>Insight into the proteome of Arion vulgaris.</title>
        <authorList>
            <person name="Aradska J."/>
            <person name="Bulat T."/>
            <person name="Smidak R."/>
            <person name="Sarate P."/>
            <person name="Gangsoo J."/>
            <person name="Sialana F."/>
            <person name="Bilban M."/>
            <person name="Lubec G."/>
        </authorList>
    </citation>
    <scope>NUCLEOTIDE SEQUENCE</scope>
    <source>
        <tissue evidence="1">Skin</tissue>
    </source>
</reference>
<organism evidence="1">
    <name type="scientific">Arion vulgaris</name>
    <dbReference type="NCBI Taxonomy" id="1028688"/>
    <lineage>
        <taxon>Eukaryota</taxon>
        <taxon>Metazoa</taxon>
        <taxon>Spiralia</taxon>
        <taxon>Lophotrochozoa</taxon>
        <taxon>Mollusca</taxon>
        <taxon>Gastropoda</taxon>
        <taxon>Heterobranchia</taxon>
        <taxon>Euthyneura</taxon>
        <taxon>Panpulmonata</taxon>
        <taxon>Eupulmonata</taxon>
        <taxon>Stylommatophora</taxon>
        <taxon>Helicina</taxon>
        <taxon>Arionoidea</taxon>
        <taxon>Arionidae</taxon>
        <taxon>Arion</taxon>
    </lineage>
</organism>
<dbReference type="EMBL" id="HACG01053274">
    <property type="protein sequence ID" value="CEL00145.1"/>
    <property type="molecule type" value="Transcribed_RNA"/>
</dbReference>
<sequence length="72" mass="7908">VSSCTITNGPGREDIINLTRLGRHHASPSYISTYTVLMSDQKTLWNYSYNPCVPHSLPANNPHVNGMFGDGC</sequence>
<accession>A0A0B7C6R3</accession>
<evidence type="ECO:0000313" key="1">
    <source>
        <dbReference type="EMBL" id="CEL00145.1"/>
    </source>
</evidence>